<reference evidence="2" key="1">
    <citation type="journal article" date="2014" name="Int. J. Syst. Evol. Microbiol.">
        <title>Complete genome sequence of Corynebacterium casei LMG S-19264T (=DSM 44701T), isolated from a smear-ripened cheese.</title>
        <authorList>
            <consortium name="US DOE Joint Genome Institute (JGI-PGF)"/>
            <person name="Walter F."/>
            <person name="Albersmeier A."/>
            <person name="Kalinowski J."/>
            <person name="Ruckert C."/>
        </authorList>
    </citation>
    <scope>NUCLEOTIDE SEQUENCE</scope>
    <source>
        <strain evidence="2">CGMCC 1.16134</strain>
    </source>
</reference>
<dbReference type="AlphaFoldDB" id="A0A917C8Q2"/>
<protein>
    <submittedName>
        <fullName evidence="2">Uncharacterized protein</fullName>
    </submittedName>
</protein>
<evidence type="ECO:0000313" key="3">
    <source>
        <dbReference type="Proteomes" id="UP000637643"/>
    </source>
</evidence>
<organism evidence="2 3">
    <name type="scientific">Paenibacillus albidus</name>
    <dbReference type="NCBI Taxonomy" id="2041023"/>
    <lineage>
        <taxon>Bacteria</taxon>
        <taxon>Bacillati</taxon>
        <taxon>Bacillota</taxon>
        <taxon>Bacilli</taxon>
        <taxon>Bacillales</taxon>
        <taxon>Paenibacillaceae</taxon>
        <taxon>Paenibacillus</taxon>
    </lineage>
</organism>
<gene>
    <name evidence="2" type="ORF">GCM10010912_22800</name>
</gene>
<dbReference type="Proteomes" id="UP000637643">
    <property type="component" value="Unassembled WGS sequence"/>
</dbReference>
<name>A0A917C8Q2_9BACL</name>
<proteinExistence type="predicted"/>
<keyword evidence="3" id="KW-1185">Reference proteome</keyword>
<dbReference type="RefSeq" id="WP_189024887.1">
    <property type="nucleotide sequence ID" value="NZ_BMKR01000008.1"/>
</dbReference>
<dbReference type="EMBL" id="BMKR01000008">
    <property type="protein sequence ID" value="GGF77167.1"/>
    <property type="molecule type" value="Genomic_DNA"/>
</dbReference>
<evidence type="ECO:0000313" key="2">
    <source>
        <dbReference type="EMBL" id="GGF77167.1"/>
    </source>
</evidence>
<evidence type="ECO:0000256" key="1">
    <source>
        <dbReference type="SAM" id="MobiDB-lite"/>
    </source>
</evidence>
<comment type="caution">
    <text evidence="2">The sequence shown here is derived from an EMBL/GenBank/DDBJ whole genome shotgun (WGS) entry which is preliminary data.</text>
</comment>
<accession>A0A917C8Q2</accession>
<feature type="region of interest" description="Disordered" evidence="1">
    <location>
        <begin position="1"/>
        <end position="27"/>
    </location>
</feature>
<sequence length="1081" mass="114238">MAWDEKLPDWEEAGIEPPASKKKDGWQVNDKPPAAWLNWFFNRVYKVLQEIRSKVIEKTEKGAAGGVAALDANKLVLSDGAILNGRVTERVFFAGFSSATQKVDVLLTTPIGGYVEIEVVGSFNSLNTTGRIVKRFNASFASTLSMHNAQYTDVTGATKNYVSIGDPVMKDATTWKIPIESRAASTNNFAIKVRITNASSSQNSTPSISGVYTGEATTLPMAVQAIPDDTVTQSGYEIQKHKLTENSGAAIFYNGDIDALKTPGLYYAPIAATNKPTGFTYGLCEVYTLVNSSNGVYQRVTDAATTRSFTRYMNDGGVWATWRENENTGRKNVASGYAGLDASAFILDANIPGNIARKARGISANQSLSDTGVFVEGEYYCATDVTAATLSGMPPEVAGKSFHLEVVPNTAGGFNQTLTTYGANATAMRMFTRNYYNSVWSNWYEIEHSGKKNVANGYLGADGNGRLSRTQMYSQFTGQDAGQVVDFNASVGPGTFTVSQTAANSPDATYGVLVNYLNIGEVLNNTNNWLFQTFYSVNNRVYMRSKINNGAFSAWRIVTDGFAAQVANAPSTIPVRDNFGYLVAGGFTMGQNGRLASAEAMAAGAASGGIMQQTSDTGNGYGLWHCTNCYWDGTNWRQVRGDNPSYTFGVVMQRGSVHRYAAAGGANGGIITLIDISVMNANIFSLGVRLSSTVPTGTAPMTIASTTEVANLNPQLHGGKTLAEVVQGTLAFAVTTGTAAALLASITPAPAALSQGLRLTIKTHAATTGPVTLNLNGLGAKSIKKPNGNNPPLALGGVYTLVYDGSAFILQGEGGEYGTATAPQVLAGYTVGTEAGLISGSMVNRTRAAAGGYTTALSALGDSAGDIVMEPPTGYYESGKNAGNFGTLLAYDPNFVPGSILSGRSIFGVQGSVPVISTGDDVAQGVGIWPSRDLAVYPREGYRKGGAGAGEIKVTSAQMQSVEGNLRPHNIRSGVNVFGVVGTLVEGKRTASGSEEVLSLGQSMWLPVIGSGFRPSQIIIWSESGGLNGGYGIYSTILGISLFVSPYGTLTSNWITPDNEGFDVVVPSGYMTGRYLWWACE</sequence>
<reference evidence="2" key="2">
    <citation type="submission" date="2020-09" db="EMBL/GenBank/DDBJ databases">
        <authorList>
            <person name="Sun Q."/>
            <person name="Zhou Y."/>
        </authorList>
    </citation>
    <scope>NUCLEOTIDE SEQUENCE</scope>
    <source>
        <strain evidence="2">CGMCC 1.16134</strain>
    </source>
</reference>
<dbReference type="CDD" id="cd19958">
    <property type="entry name" value="pyocin_knob"/>
    <property type="match status" value="3"/>
</dbReference>